<dbReference type="InterPro" id="IPR011049">
    <property type="entry name" value="Serralysin-like_metalloprot_C"/>
</dbReference>
<feature type="chain" id="PRO_5021224443" evidence="2">
    <location>
        <begin position="22"/>
        <end position="204"/>
    </location>
</feature>
<reference evidence="3 4" key="1">
    <citation type="submission" date="2019-04" db="EMBL/GenBank/DDBJ databases">
        <title>Taxonomy of novel Haliea sp. from mangrove soil of West Coast of India.</title>
        <authorList>
            <person name="Verma A."/>
            <person name="Kumar P."/>
            <person name="Krishnamurthi S."/>
        </authorList>
    </citation>
    <scope>NUCLEOTIDE SEQUENCE [LARGE SCALE GENOMIC DNA]</scope>
    <source>
        <strain evidence="3 4">SAOS-164</strain>
    </source>
</reference>
<dbReference type="RefSeq" id="WP_135443657.1">
    <property type="nucleotide sequence ID" value="NZ_SRLE01000007.1"/>
</dbReference>
<evidence type="ECO:0000256" key="1">
    <source>
        <dbReference type="SAM" id="Coils"/>
    </source>
</evidence>
<dbReference type="SUPFAM" id="SSF101967">
    <property type="entry name" value="Adhesin YadA, collagen-binding domain"/>
    <property type="match status" value="1"/>
</dbReference>
<dbReference type="Proteomes" id="UP000298050">
    <property type="component" value="Unassembled WGS sequence"/>
</dbReference>
<name>A0A4Z0M267_9GAMM</name>
<comment type="caution">
    <text evidence="3">The sequence shown here is derived from an EMBL/GenBank/DDBJ whole genome shotgun (WGS) entry which is preliminary data.</text>
</comment>
<feature type="coiled-coil region" evidence="1">
    <location>
        <begin position="167"/>
        <end position="201"/>
    </location>
</feature>
<feature type="signal peptide" evidence="2">
    <location>
        <begin position="1"/>
        <end position="21"/>
    </location>
</feature>
<protein>
    <submittedName>
        <fullName evidence="3">Uncharacterized protein</fullName>
    </submittedName>
</protein>
<evidence type="ECO:0000313" key="4">
    <source>
        <dbReference type="Proteomes" id="UP000298050"/>
    </source>
</evidence>
<keyword evidence="1" id="KW-0175">Coiled coil</keyword>
<evidence type="ECO:0000313" key="3">
    <source>
        <dbReference type="EMBL" id="TGD73468.1"/>
    </source>
</evidence>
<keyword evidence="2" id="KW-0732">Signal</keyword>
<dbReference type="EMBL" id="SRLE01000007">
    <property type="protein sequence ID" value="TGD73468.1"/>
    <property type="molecule type" value="Genomic_DNA"/>
</dbReference>
<organism evidence="3 4">
    <name type="scientific">Mangrovimicrobium sediminis</name>
    <dbReference type="NCBI Taxonomy" id="2562682"/>
    <lineage>
        <taxon>Bacteria</taxon>
        <taxon>Pseudomonadati</taxon>
        <taxon>Pseudomonadota</taxon>
        <taxon>Gammaproteobacteria</taxon>
        <taxon>Cellvibrionales</taxon>
        <taxon>Halieaceae</taxon>
        <taxon>Mangrovimicrobium</taxon>
    </lineage>
</organism>
<keyword evidence="4" id="KW-1185">Reference proteome</keyword>
<proteinExistence type="predicted"/>
<evidence type="ECO:0000256" key="2">
    <source>
        <dbReference type="SAM" id="SignalP"/>
    </source>
</evidence>
<dbReference type="AlphaFoldDB" id="A0A4Z0M267"/>
<dbReference type="Gene3D" id="2.150.10.10">
    <property type="entry name" value="Serralysin-like metalloprotease, C-terminal"/>
    <property type="match status" value="1"/>
</dbReference>
<sequence length="204" mass="21296">MNRPMLATSVALLLLHAHSQADVVYTEDLIVQGSLCAGNDCADPETFAFDVLRLKGDDPVLRFEDTSDTGSFPAQDWLMGVTNDALTLPQLFIRRDDTGAPLLILESGSDAGVAIGEGAALESGAVSVGDSGSERRIMHVADGVDPSDAATLGQMDAAVDVLRADVAAELAADRAEIDAQISATQDEIDALTARLDALETTLGI</sequence>
<accession>A0A4Z0M267</accession>
<gene>
    <name evidence="3" type="ORF">E4634_10585</name>
</gene>
<dbReference type="OrthoDB" id="4463518at2"/>